<evidence type="ECO:0000313" key="3">
    <source>
        <dbReference type="Proteomes" id="UP000285232"/>
    </source>
</evidence>
<reference evidence="2 3" key="1">
    <citation type="journal article" date="2017" name="Int. J. Syst. Evol. Microbiol.">
        <title>Erythrobacter aquimixticola sp. nov., isolated from the junction between the ocean and a freshwater spring.</title>
        <authorList>
            <person name="Park S."/>
            <person name="Jung Y.T."/>
            <person name="Choi S.J."/>
            <person name="Yoon J.H."/>
        </authorList>
    </citation>
    <scope>NUCLEOTIDE SEQUENCE [LARGE SCALE GENOMIC DNA]</scope>
    <source>
        <strain evidence="2 3">JSSK-14</strain>
    </source>
</reference>
<dbReference type="InterPro" id="IPR002938">
    <property type="entry name" value="FAD-bd"/>
</dbReference>
<protein>
    <recommendedName>
        <fullName evidence="1">FAD-binding domain-containing protein</fullName>
    </recommendedName>
</protein>
<dbReference type="Pfam" id="PF01494">
    <property type="entry name" value="FAD_binding_3"/>
    <property type="match status" value="1"/>
</dbReference>
<dbReference type="AlphaFoldDB" id="A0A419RSU8"/>
<gene>
    <name evidence="2" type="ORF">D6201_05305</name>
</gene>
<organism evidence="2 3">
    <name type="scientific">Aurantiacibacter aquimixticola</name>
    <dbReference type="NCBI Taxonomy" id="1958945"/>
    <lineage>
        <taxon>Bacteria</taxon>
        <taxon>Pseudomonadati</taxon>
        <taxon>Pseudomonadota</taxon>
        <taxon>Alphaproteobacteria</taxon>
        <taxon>Sphingomonadales</taxon>
        <taxon>Erythrobacteraceae</taxon>
        <taxon>Aurantiacibacter</taxon>
    </lineage>
</organism>
<evidence type="ECO:0000259" key="1">
    <source>
        <dbReference type="Pfam" id="PF01494"/>
    </source>
</evidence>
<feature type="domain" description="FAD-binding" evidence="1">
    <location>
        <begin position="7"/>
        <end position="63"/>
    </location>
</feature>
<evidence type="ECO:0000313" key="2">
    <source>
        <dbReference type="EMBL" id="RJY08856.1"/>
    </source>
</evidence>
<dbReference type="PANTHER" id="PTHR42685:SF22">
    <property type="entry name" value="CONDITIONED MEDIUM FACTOR RECEPTOR 1"/>
    <property type="match status" value="1"/>
</dbReference>
<name>A0A419RSU8_9SPHN</name>
<dbReference type="SUPFAM" id="SSF51905">
    <property type="entry name" value="FAD/NAD(P)-binding domain"/>
    <property type="match status" value="1"/>
</dbReference>
<proteinExistence type="predicted"/>
<dbReference type="OrthoDB" id="5652862at2"/>
<dbReference type="RefSeq" id="WP_120047869.1">
    <property type="nucleotide sequence ID" value="NZ_RAHX01000001.1"/>
</dbReference>
<keyword evidence="3" id="KW-1185">Reference proteome</keyword>
<dbReference type="PANTHER" id="PTHR42685">
    <property type="entry name" value="GERANYLGERANYL DIPHOSPHATE REDUCTASE"/>
    <property type="match status" value="1"/>
</dbReference>
<dbReference type="InterPro" id="IPR036188">
    <property type="entry name" value="FAD/NAD-bd_sf"/>
</dbReference>
<comment type="caution">
    <text evidence="2">The sequence shown here is derived from an EMBL/GenBank/DDBJ whole genome shotgun (WGS) entry which is preliminary data.</text>
</comment>
<sequence>MRFPHPLILGAGPAGCAAAITLGAYGQDCTLLDRSEPVGDPLCGGFLSWRTAEQLDMLGVDIRKLGAHPVEKLWLFDGGRSSEVALPHQAFGLSRHALDTEMRRMAVATGAQFVVDTVRGLENGTVTGAQAEYEAPTLFLATGKHDVRGESRPRHSPDTTIGIRLRLPASPARNRLLDGAIELHLFPGGYVGIVVQEGGSANICLAVRKSALTEVGGSPKALFERLADGNSALAERLGDGWQGAQLDTIGAVPYGWICRDTSPGVYRLGDQAAVIPSLAGEGNSIAIASGMAAASAYIAGRSAPEYQRDFAARARRPVRLASALWHAAETRIGARAAIALSHLSPGIIASFAQGARIPPARSLAQV</sequence>
<dbReference type="EMBL" id="RAHX01000001">
    <property type="protein sequence ID" value="RJY08856.1"/>
    <property type="molecule type" value="Genomic_DNA"/>
</dbReference>
<dbReference type="Proteomes" id="UP000285232">
    <property type="component" value="Unassembled WGS sequence"/>
</dbReference>
<dbReference type="PRINTS" id="PR00368">
    <property type="entry name" value="FADPNR"/>
</dbReference>
<dbReference type="InterPro" id="IPR050407">
    <property type="entry name" value="Geranylgeranyl_reductase"/>
</dbReference>
<dbReference type="Gene3D" id="3.50.50.60">
    <property type="entry name" value="FAD/NAD(P)-binding domain"/>
    <property type="match status" value="1"/>
</dbReference>
<dbReference type="GO" id="GO:0071949">
    <property type="term" value="F:FAD binding"/>
    <property type="evidence" value="ECO:0007669"/>
    <property type="project" value="InterPro"/>
</dbReference>
<accession>A0A419RSU8</accession>